<keyword evidence="3 7" id="KW-1133">Transmembrane helix</keyword>
<evidence type="ECO:0000259" key="8">
    <source>
        <dbReference type="Pfam" id="PF20684"/>
    </source>
</evidence>
<reference evidence="9" key="2">
    <citation type="submission" date="2023-06" db="EMBL/GenBank/DDBJ databases">
        <authorList>
            <consortium name="Lawrence Berkeley National Laboratory"/>
            <person name="Haridas S."/>
            <person name="Hensen N."/>
            <person name="Bonometti L."/>
            <person name="Westerberg I."/>
            <person name="Brannstrom I.O."/>
            <person name="Guillou S."/>
            <person name="Cros-Aarteil S."/>
            <person name="Calhoun S."/>
            <person name="Kuo A."/>
            <person name="Mondo S."/>
            <person name="Pangilinan J."/>
            <person name="Riley R."/>
            <person name="Labutti K."/>
            <person name="Andreopoulos B."/>
            <person name="Lipzen A."/>
            <person name="Chen C."/>
            <person name="Yanf M."/>
            <person name="Daum C."/>
            <person name="Ng V."/>
            <person name="Clum A."/>
            <person name="Steindorff A."/>
            <person name="Ohm R."/>
            <person name="Martin F."/>
            <person name="Silar P."/>
            <person name="Natvig D."/>
            <person name="Lalanne C."/>
            <person name="Gautier V."/>
            <person name="Ament-Velasquez S.L."/>
            <person name="Kruys A."/>
            <person name="Hutchinson M.I."/>
            <person name="Powell A.J."/>
            <person name="Barry K."/>
            <person name="Miller A.N."/>
            <person name="Grigoriev I.V."/>
            <person name="Debuchy R."/>
            <person name="Gladieux P."/>
            <person name="Thoren M.H."/>
            <person name="Johannesson H."/>
        </authorList>
    </citation>
    <scope>NUCLEOTIDE SEQUENCE</scope>
    <source>
        <strain evidence="9">CBS 118394</strain>
    </source>
</reference>
<comment type="subcellular location">
    <subcellularLocation>
        <location evidence="1">Membrane</location>
        <topology evidence="1">Multi-pass membrane protein</topology>
    </subcellularLocation>
</comment>
<name>A0AAE0HT00_9PEZI</name>
<evidence type="ECO:0000256" key="7">
    <source>
        <dbReference type="SAM" id="Phobius"/>
    </source>
</evidence>
<feature type="transmembrane region" description="Helical" evidence="7">
    <location>
        <begin position="238"/>
        <end position="259"/>
    </location>
</feature>
<evidence type="ECO:0000256" key="3">
    <source>
        <dbReference type="ARBA" id="ARBA00022989"/>
    </source>
</evidence>
<feature type="transmembrane region" description="Helical" evidence="7">
    <location>
        <begin position="40"/>
        <end position="61"/>
    </location>
</feature>
<keyword evidence="2 7" id="KW-0812">Transmembrane</keyword>
<feature type="transmembrane region" description="Helical" evidence="7">
    <location>
        <begin position="198"/>
        <end position="218"/>
    </location>
</feature>
<reference evidence="9" key="1">
    <citation type="journal article" date="2023" name="Mol. Phylogenet. Evol.">
        <title>Genome-scale phylogeny and comparative genomics of the fungal order Sordariales.</title>
        <authorList>
            <person name="Hensen N."/>
            <person name="Bonometti L."/>
            <person name="Westerberg I."/>
            <person name="Brannstrom I.O."/>
            <person name="Guillou S."/>
            <person name="Cros-Aarteil S."/>
            <person name="Calhoun S."/>
            <person name="Haridas S."/>
            <person name="Kuo A."/>
            <person name="Mondo S."/>
            <person name="Pangilinan J."/>
            <person name="Riley R."/>
            <person name="LaButti K."/>
            <person name="Andreopoulos B."/>
            <person name="Lipzen A."/>
            <person name="Chen C."/>
            <person name="Yan M."/>
            <person name="Daum C."/>
            <person name="Ng V."/>
            <person name="Clum A."/>
            <person name="Steindorff A."/>
            <person name="Ohm R.A."/>
            <person name="Martin F."/>
            <person name="Silar P."/>
            <person name="Natvig D.O."/>
            <person name="Lalanne C."/>
            <person name="Gautier V."/>
            <person name="Ament-Velasquez S.L."/>
            <person name="Kruys A."/>
            <person name="Hutchinson M.I."/>
            <person name="Powell A.J."/>
            <person name="Barry K."/>
            <person name="Miller A.N."/>
            <person name="Grigoriev I.V."/>
            <person name="Debuchy R."/>
            <person name="Gladieux P."/>
            <person name="Hiltunen Thoren M."/>
            <person name="Johannesson H."/>
        </authorList>
    </citation>
    <scope>NUCLEOTIDE SEQUENCE</scope>
    <source>
        <strain evidence="9">CBS 118394</strain>
    </source>
</reference>
<feature type="domain" description="Rhodopsin" evidence="8">
    <location>
        <begin position="24"/>
        <end position="260"/>
    </location>
</feature>
<dbReference type="InterPro" id="IPR052337">
    <property type="entry name" value="SAT4-like"/>
</dbReference>
<feature type="transmembrane region" description="Helical" evidence="7">
    <location>
        <begin position="162"/>
        <end position="186"/>
    </location>
</feature>
<evidence type="ECO:0000313" key="10">
    <source>
        <dbReference type="Proteomes" id="UP001283341"/>
    </source>
</evidence>
<feature type="transmembrane region" description="Helical" evidence="7">
    <location>
        <begin position="6"/>
        <end position="28"/>
    </location>
</feature>
<dbReference type="EMBL" id="JAUEDM010000009">
    <property type="protein sequence ID" value="KAK3312353.1"/>
    <property type="molecule type" value="Genomic_DNA"/>
</dbReference>
<dbReference type="Proteomes" id="UP001283341">
    <property type="component" value="Unassembled WGS sequence"/>
</dbReference>
<feature type="non-terminal residue" evidence="9">
    <location>
        <position position="1"/>
    </location>
</feature>
<keyword evidence="4 7" id="KW-0472">Membrane</keyword>
<accession>A0AAE0HT00</accession>
<feature type="transmembrane region" description="Helical" evidence="7">
    <location>
        <begin position="119"/>
        <end position="142"/>
    </location>
</feature>
<dbReference type="GO" id="GO:0016020">
    <property type="term" value="C:membrane"/>
    <property type="evidence" value="ECO:0007669"/>
    <property type="project" value="UniProtKB-SubCell"/>
</dbReference>
<evidence type="ECO:0000256" key="2">
    <source>
        <dbReference type="ARBA" id="ARBA00022692"/>
    </source>
</evidence>
<dbReference type="AlphaFoldDB" id="A0AAE0HT00"/>
<evidence type="ECO:0000256" key="1">
    <source>
        <dbReference type="ARBA" id="ARBA00004141"/>
    </source>
</evidence>
<dbReference type="PANTHER" id="PTHR33048">
    <property type="entry name" value="PTH11-LIKE INTEGRAL MEMBRANE PROTEIN (AFU_ORTHOLOGUE AFUA_5G11245)"/>
    <property type="match status" value="1"/>
</dbReference>
<comment type="similarity">
    <text evidence="5">Belongs to the SAT4 family.</text>
</comment>
<organism evidence="9 10">
    <name type="scientific">Apodospora peruviana</name>
    <dbReference type="NCBI Taxonomy" id="516989"/>
    <lineage>
        <taxon>Eukaryota</taxon>
        <taxon>Fungi</taxon>
        <taxon>Dikarya</taxon>
        <taxon>Ascomycota</taxon>
        <taxon>Pezizomycotina</taxon>
        <taxon>Sordariomycetes</taxon>
        <taxon>Sordariomycetidae</taxon>
        <taxon>Sordariales</taxon>
        <taxon>Lasiosphaeriaceae</taxon>
        <taxon>Apodospora</taxon>
    </lineage>
</organism>
<protein>
    <recommendedName>
        <fullName evidence="8">Rhodopsin domain-containing protein</fullName>
    </recommendedName>
</protein>
<dbReference type="Pfam" id="PF20684">
    <property type="entry name" value="Fung_rhodopsin"/>
    <property type="match status" value="1"/>
</dbReference>
<feature type="transmembrane region" description="Helical" evidence="7">
    <location>
        <begin position="89"/>
        <end position="107"/>
    </location>
</feature>
<evidence type="ECO:0000256" key="5">
    <source>
        <dbReference type="ARBA" id="ARBA00038359"/>
    </source>
</evidence>
<evidence type="ECO:0000256" key="4">
    <source>
        <dbReference type="ARBA" id="ARBA00023136"/>
    </source>
</evidence>
<comment type="caution">
    <text evidence="9">The sequence shown here is derived from an EMBL/GenBank/DDBJ whole genome shotgun (WGS) entry which is preliminary data.</text>
</comment>
<sequence length="300" mass="33130">DDLSTGIIVCSVSCLCIATLAVSARFYTRTTIVRAVASEDWFALAALLLAIGSTAGTIWQARTGNGRHMWTLTPQDFMSNMKASWMTTLFYQLSLACCKISILLLYIRVLTYDYIRRLAYVLLAIVIIYNGLGFISTMTLCVPLQAFWDPSVHGNCHANLDYMWAVIGFHIGTDFLIFLLPIPVVLRMTLPASNKIMLLLIFALGFLVCLVSVLRAVWIQESMRSTDITWDNVSVTNWTSVEQCTSIVCACLIVIKPLVAKLWRRIRSSARSSGPGGAHEFSPSSESSSNGGRPPTIGTR</sequence>
<evidence type="ECO:0000256" key="6">
    <source>
        <dbReference type="SAM" id="MobiDB-lite"/>
    </source>
</evidence>
<dbReference type="InterPro" id="IPR049326">
    <property type="entry name" value="Rhodopsin_dom_fungi"/>
</dbReference>
<feature type="non-terminal residue" evidence="9">
    <location>
        <position position="300"/>
    </location>
</feature>
<feature type="region of interest" description="Disordered" evidence="6">
    <location>
        <begin position="270"/>
        <end position="300"/>
    </location>
</feature>
<evidence type="ECO:0000313" key="9">
    <source>
        <dbReference type="EMBL" id="KAK3312353.1"/>
    </source>
</evidence>
<keyword evidence="10" id="KW-1185">Reference proteome</keyword>
<dbReference type="PANTHER" id="PTHR33048:SF47">
    <property type="entry name" value="INTEGRAL MEMBRANE PROTEIN-RELATED"/>
    <property type="match status" value="1"/>
</dbReference>
<gene>
    <name evidence="9" type="ORF">B0H66DRAFT_459414</name>
</gene>
<proteinExistence type="inferred from homology"/>